<sequence>MLEELHIRQFVTFEELHLRFGRGLHILTGESGAGKSVILDALQLLMGQRASADYIRQGAEKSYLEALFTYHSTHPVRELLAAAGIAEEVETDGENGECYSLILQREITRQGRSTCRVNGHLVPLSLLRRLGEVLVNVYRQQESHTLNDLQVQRQWLDSLLPEEGKAHLQEYRKWWEKYRDWQQEYQHLLEREKQWLHQQDLYRYQLEEIRNASLEIGEEERLAAEQKILSHAEKIQYAMHSAYHALAASQGATDQLGKALADLEQIVHLDSELKPLIELLNQAYYATEEAIIQLRRKKETFHFDPHRLHQIEERVSLIQHLKRKYGDSIEAILSYARQIEAELAQLDQREERLAVLKRSISEAEQHMAMHAEKLSRFRRRLAEQLTEQIQAELNQLQLGNMRFLIQVLPRREGGADAPKRRVFDAQGMDEVLFLVSPYAGAEPLPISKVASGGELSRLMLALKTVFSSVVFSETKETTTIVFDEIDTGISGQSAQAVAEKLIRLSREHQVLCISHLPQVVCMADAHYLVQKEIGENGVTSGVRLLDRPERIQALARMLEGDHTSELSLQHAENMLRRAEQFKQTMWPA</sequence>
<evidence type="ECO:0000256" key="9">
    <source>
        <dbReference type="PIRNR" id="PIRNR003128"/>
    </source>
</evidence>
<comment type="function">
    <text evidence="1 9">May be involved in recombinational repair of damaged DNA.</text>
</comment>
<dbReference type="InterPro" id="IPR027417">
    <property type="entry name" value="P-loop_NTPase"/>
</dbReference>
<keyword evidence="7 9" id="KW-0234">DNA repair</keyword>
<reference evidence="13" key="1">
    <citation type="submission" date="2016-06" db="EMBL/GenBank/DDBJ databases">
        <authorList>
            <person name="Nascimento L."/>
            <person name="Pereira R.V."/>
            <person name="Martins L.F."/>
            <person name="Quaggio R.B."/>
            <person name="Silva A.M."/>
            <person name="Setubal J.C."/>
        </authorList>
    </citation>
    <scope>NUCLEOTIDE SEQUENCE [LARGE SCALE GENOMIC DNA]</scope>
</reference>
<dbReference type="GO" id="GO:0005524">
    <property type="term" value="F:ATP binding"/>
    <property type="evidence" value="ECO:0007669"/>
    <property type="project" value="UniProtKB-KW"/>
</dbReference>
<evidence type="ECO:0000256" key="8">
    <source>
        <dbReference type="ARBA" id="ARBA00033408"/>
    </source>
</evidence>
<dbReference type="Pfam" id="PF02463">
    <property type="entry name" value="SMC_N"/>
    <property type="match status" value="1"/>
</dbReference>
<evidence type="ECO:0000313" key="12">
    <source>
        <dbReference type="EMBL" id="OUM84825.1"/>
    </source>
</evidence>
<evidence type="ECO:0000256" key="3">
    <source>
        <dbReference type="ARBA" id="ARBA00021315"/>
    </source>
</evidence>
<dbReference type="Gene3D" id="3.40.50.300">
    <property type="entry name" value="P-loop containing nucleotide triphosphate hydrolases"/>
    <property type="match status" value="2"/>
</dbReference>
<feature type="coiled-coil region" evidence="10">
    <location>
        <begin position="329"/>
        <end position="366"/>
    </location>
</feature>
<keyword evidence="10" id="KW-0175">Coiled coil</keyword>
<evidence type="ECO:0000256" key="6">
    <source>
        <dbReference type="ARBA" id="ARBA00022840"/>
    </source>
</evidence>
<dbReference type="PANTHER" id="PTHR11059">
    <property type="entry name" value="DNA REPAIR PROTEIN RECN"/>
    <property type="match status" value="1"/>
</dbReference>
<dbReference type="InterPro" id="IPR003395">
    <property type="entry name" value="RecF/RecN/SMC_N"/>
</dbReference>
<dbReference type="PIRSF" id="PIRSF003128">
    <property type="entry name" value="RecN"/>
    <property type="match status" value="1"/>
</dbReference>
<evidence type="ECO:0000256" key="4">
    <source>
        <dbReference type="ARBA" id="ARBA00022741"/>
    </source>
</evidence>
<protein>
    <recommendedName>
        <fullName evidence="3 9">DNA repair protein RecN</fullName>
    </recommendedName>
    <alternativeName>
        <fullName evidence="8 9">Recombination protein N</fullName>
    </alternativeName>
</protein>
<dbReference type="GO" id="GO:0006281">
    <property type="term" value="P:DNA repair"/>
    <property type="evidence" value="ECO:0007669"/>
    <property type="project" value="UniProtKB-KW"/>
</dbReference>
<gene>
    <name evidence="12" type="ORF">BAA01_07810</name>
</gene>
<evidence type="ECO:0000256" key="5">
    <source>
        <dbReference type="ARBA" id="ARBA00022763"/>
    </source>
</evidence>
<dbReference type="FunFam" id="3.40.50.300:FF:000356">
    <property type="entry name" value="DNA repair protein RecN"/>
    <property type="match status" value="1"/>
</dbReference>
<evidence type="ECO:0000313" key="13">
    <source>
        <dbReference type="Proteomes" id="UP000196475"/>
    </source>
</evidence>
<proteinExistence type="inferred from homology"/>
<keyword evidence="5 9" id="KW-0227">DNA damage</keyword>
<dbReference type="GO" id="GO:0043590">
    <property type="term" value="C:bacterial nucleoid"/>
    <property type="evidence" value="ECO:0007669"/>
    <property type="project" value="TreeGrafter"/>
</dbReference>
<dbReference type="PANTHER" id="PTHR11059:SF0">
    <property type="entry name" value="DNA REPAIR PROTEIN RECN"/>
    <property type="match status" value="1"/>
</dbReference>
<dbReference type="SUPFAM" id="SSF52540">
    <property type="entry name" value="P-loop containing nucleoside triphosphate hydrolases"/>
    <property type="match status" value="1"/>
</dbReference>
<evidence type="ECO:0000256" key="7">
    <source>
        <dbReference type="ARBA" id="ARBA00023204"/>
    </source>
</evidence>
<dbReference type="Proteomes" id="UP000196475">
    <property type="component" value="Unassembled WGS sequence"/>
</dbReference>
<feature type="domain" description="RecF/RecN/SMC N-terminal" evidence="11">
    <location>
        <begin position="1"/>
        <end position="531"/>
    </location>
</feature>
<comment type="caution">
    <text evidence="12">The sequence shown here is derived from an EMBL/GenBank/DDBJ whole genome shotgun (WGS) entry which is preliminary data.</text>
</comment>
<dbReference type="GO" id="GO:0006310">
    <property type="term" value="P:DNA recombination"/>
    <property type="evidence" value="ECO:0007669"/>
    <property type="project" value="InterPro"/>
</dbReference>
<dbReference type="NCBIfam" id="TIGR00634">
    <property type="entry name" value="recN"/>
    <property type="match status" value="1"/>
</dbReference>
<keyword evidence="4" id="KW-0547">Nucleotide-binding</keyword>
<comment type="similarity">
    <text evidence="2 9">Belongs to the RecN family.</text>
</comment>
<organism evidence="12 13">
    <name type="scientific">Bacillus thermozeamaize</name>
    <dbReference type="NCBI Taxonomy" id="230954"/>
    <lineage>
        <taxon>Bacteria</taxon>
        <taxon>Bacillati</taxon>
        <taxon>Bacillota</taxon>
        <taxon>Bacilli</taxon>
        <taxon>Bacillales</taxon>
        <taxon>Bacillaceae</taxon>
        <taxon>Bacillus</taxon>
    </lineage>
</organism>
<evidence type="ECO:0000259" key="11">
    <source>
        <dbReference type="Pfam" id="PF02463"/>
    </source>
</evidence>
<dbReference type="CDD" id="cd03241">
    <property type="entry name" value="ABC_RecN"/>
    <property type="match status" value="2"/>
</dbReference>
<evidence type="ECO:0000256" key="2">
    <source>
        <dbReference type="ARBA" id="ARBA00009441"/>
    </source>
</evidence>
<evidence type="ECO:0000256" key="10">
    <source>
        <dbReference type="SAM" id="Coils"/>
    </source>
</evidence>
<dbReference type="AlphaFoldDB" id="A0A1Y3PBW5"/>
<dbReference type="GO" id="GO:0009432">
    <property type="term" value="P:SOS response"/>
    <property type="evidence" value="ECO:0007669"/>
    <property type="project" value="TreeGrafter"/>
</dbReference>
<accession>A0A1Y3PBW5</accession>
<keyword evidence="6" id="KW-0067">ATP-binding</keyword>
<evidence type="ECO:0000256" key="1">
    <source>
        <dbReference type="ARBA" id="ARBA00003618"/>
    </source>
</evidence>
<name>A0A1Y3PBW5_9BACI</name>
<dbReference type="InterPro" id="IPR004604">
    <property type="entry name" value="DNA_recomb/repair_RecN"/>
</dbReference>
<dbReference type="EMBL" id="LZRT01000120">
    <property type="protein sequence ID" value="OUM84825.1"/>
    <property type="molecule type" value="Genomic_DNA"/>
</dbReference>